<dbReference type="PROSITE" id="PS51782">
    <property type="entry name" value="LYSM"/>
    <property type="match status" value="1"/>
</dbReference>
<dbReference type="Pfam" id="PF01464">
    <property type="entry name" value="SLT"/>
    <property type="match status" value="1"/>
</dbReference>
<dbReference type="CDD" id="cd16894">
    <property type="entry name" value="MltD-like"/>
    <property type="match status" value="1"/>
</dbReference>
<dbReference type="PANTHER" id="PTHR37423:SF2">
    <property type="entry name" value="MEMBRANE-BOUND LYTIC MUREIN TRANSGLYCOSYLASE C"/>
    <property type="match status" value="1"/>
</dbReference>
<dbReference type="PANTHER" id="PTHR37423">
    <property type="entry name" value="SOLUBLE LYTIC MUREIN TRANSGLYCOSYLASE-RELATED"/>
    <property type="match status" value="1"/>
</dbReference>
<dbReference type="Proteomes" id="UP000179266">
    <property type="component" value="Unassembled WGS sequence"/>
</dbReference>
<dbReference type="AlphaFoldDB" id="A0A1F7RZ26"/>
<dbReference type="Gene3D" id="1.10.530.10">
    <property type="match status" value="1"/>
</dbReference>
<feature type="domain" description="LysM" evidence="1">
    <location>
        <begin position="466"/>
        <end position="518"/>
    </location>
</feature>
<organism evidence="2 3">
    <name type="scientific">Candidatus Schekmanbacteria bacterium RBG_13_48_7</name>
    <dbReference type="NCBI Taxonomy" id="1817878"/>
    <lineage>
        <taxon>Bacteria</taxon>
        <taxon>Candidatus Schekmaniibacteriota</taxon>
    </lineage>
</organism>
<gene>
    <name evidence="2" type="ORF">A2161_09540</name>
</gene>
<dbReference type="EMBL" id="MGDD01000146">
    <property type="protein sequence ID" value="OGL46097.1"/>
    <property type="molecule type" value="Genomic_DNA"/>
</dbReference>
<name>A0A1F7RZ26_9BACT</name>
<dbReference type="InterPro" id="IPR036779">
    <property type="entry name" value="LysM_dom_sf"/>
</dbReference>
<sequence>MNKYFTLLLAVSIVLMFFSVLKGTEQECPSHDELYLKLFSNSQIIEPPGNDYNENMIEKWGKRYKGEDIEWELKFRELARKKGREYRSLHQRLIDGWNRLNTDTSHTKPNTHLQMIYEQTQKHGVPFDIVFLALTESHWHGTVKSRSGARGYWQFIRSTARRYGLKVNRNIDERTHPVKSTIAAIKFLKDLYELTYSWEGKKVPDNCSFDDSNRWMWAFWSYNRGPGKVKIYFKKFKGDPEEYAEHIKRINIENSNYVNKIFGVKTALKSYVYDEQKLFAGISEKTEADRLFENYAGKRGDFSMEDRIQRLDAIKKAYGDELKTGKHTIDYVNNTVQMIDKEIDSIKVTVQDEKIKTNADKMYEDYVKVGKTLSPQERLQQLEKIRESYLSDPENKKHGSDYVQATLDVIDDEMGGIKEENKELFSKKNTYEIKDQKLNVDVSISAEGESEATVQYNGEIVDADIVTYRILYGDKMNDIAKRLSGDVNKVHIVKDMIINLNPEIKNLNRIYVNQEIKVPGKYIEVEDENLDQILKQYYPRVPIGDAEYYVKYLNNKTPGKDLITKGEVILVPVIR</sequence>
<evidence type="ECO:0000259" key="1">
    <source>
        <dbReference type="PROSITE" id="PS51782"/>
    </source>
</evidence>
<dbReference type="InterPro" id="IPR018392">
    <property type="entry name" value="LysM"/>
</dbReference>
<protein>
    <recommendedName>
        <fullName evidence="1">LysM domain-containing protein</fullName>
    </recommendedName>
</protein>
<proteinExistence type="predicted"/>
<dbReference type="InterPro" id="IPR023346">
    <property type="entry name" value="Lysozyme-like_dom_sf"/>
</dbReference>
<accession>A0A1F7RZ26</accession>
<evidence type="ECO:0000313" key="3">
    <source>
        <dbReference type="Proteomes" id="UP000179266"/>
    </source>
</evidence>
<comment type="caution">
    <text evidence="2">The sequence shown here is derived from an EMBL/GenBank/DDBJ whole genome shotgun (WGS) entry which is preliminary data.</text>
</comment>
<dbReference type="InterPro" id="IPR008258">
    <property type="entry name" value="Transglycosylase_SLT_dom_1"/>
</dbReference>
<dbReference type="SUPFAM" id="SSF53955">
    <property type="entry name" value="Lysozyme-like"/>
    <property type="match status" value="1"/>
</dbReference>
<evidence type="ECO:0000313" key="2">
    <source>
        <dbReference type="EMBL" id="OGL46097.1"/>
    </source>
</evidence>
<dbReference type="Gene3D" id="3.10.350.10">
    <property type="entry name" value="LysM domain"/>
    <property type="match status" value="1"/>
</dbReference>
<reference evidence="2 3" key="1">
    <citation type="journal article" date="2016" name="Nat. Commun.">
        <title>Thousands of microbial genomes shed light on interconnected biogeochemical processes in an aquifer system.</title>
        <authorList>
            <person name="Anantharaman K."/>
            <person name="Brown C.T."/>
            <person name="Hug L.A."/>
            <person name="Sharon I."/>
            <person name="Castelle C.J."/>
            <person name="Probst A.J."/>
            <person name="Thomas B.C."/>
            <person name="Singh A."/>
            <person name="Wilkins M.J."/>
            <person name="Karaoz U."/>
            <person name="Brodie E.L."/>
            <person name="Williams K.H."/>
            <person name="Hubbard S.S."/>
            <person name="Banfield J.F."/>
        </authorList>
    </citation>
    <scope>NUCLEOTIDE SEQUENCE [LARGE SCALE GENOMIC DNA]</scope>
</reference>